<comment type="similarity">
    <text evidence="1">Belongs to the cornifelin family.</text>
</comment>
<evidence type="ECO:0000256" key="1">
    <source>
        <dbReference type="ARBA" id="ARBA00009024"/>
    </source>
</evidence>
<organism evidence="3 4">
    <name type="scientific">Owenia fusiformis</name>
    <name type="common">Polychaete worm</name>
    <dbReference type="NCBI Taxonomy" id="6347"/>
    <lineage>
        <taxon>Eukaryota</taxon>
        <taxon>Metazoa</taxon>
        <taxon>Spiralia</taxon>
        <taxon>Lophotrochozoa</taxon>
        <taxon>Annelida</taxon>
        <taxon>Polychaeta</taxon>
        <taxon>Sedentaria</taxon>
        <taxon>Canalipalpata</taxon>
        <taxon>Sabellida</taxon>
        <taxon>Oweniida</taxon>
        <taxon>Oweniidae</taxon>
        <taxon>Owenia</taxon>
    </lineage>
</organism>
<feature type="compositionally biased region" description="Polar residues" evidence="2">
    <location>
        <begin position="1"/>
        <end position="11"/>
    </location>
</feature>
<sequence length="189" mass="20630">MEEKNMSTLPSEQAGYGYEQPPNYNQSNVTIQQPGAHPPVPNPQAAMSHTTVVQSQPGRGGMNPNVVTTGGGIHQTTIVNTHTKRNWSSGICSCFDDLGSCCFATWCPAIMDCVLADEMGESFCVPVCVPGGTILIRQKLRLENNIQGSVCDDCIMAACCYQCHLCQMKREIKYIQCAQQQMTVIQTGY</sequence>
<comment type="caution">
    <text evidence="3">The sequence shown here is derived from an EMBL/GenBank/DDBJ whole genome shotgun (WGS) entry which is preliminary data.</text>
</comment>
<dbReference type="InterPro" id="IPR006461">
    <property type="entry name" value="PLAC_motif_containing"/>
</dbReference>
<proteinExistence type="inferred from homology"/>
<feature type="compositionally biased region" description="Polar residues" evidence="2">
    <location>
        <begin position="22"/>
        <end position="33"/>
    </location>
</feature>
<feature type="compositionally biased region" description="Polar residues" evidence="2">
    <location>
        <begin position="45"/>
        <end position="57"/>
    </location>
</feature>
<keyword evidence="4" id="KW-1185">Reference proteome</keyword>
<evidence type="ECO:0000313" key="3">
    <source>
        <dbReference type="EMBL" id="CAH1800612.1"/>
    </source>
</evidence>
<gene>
    <name evidence="3" type="ORF">OFUS_LOCUS24473</name>
</gene>
<dbReference type="PANTHER" id="PTHR15907">
    <property type="entry name" value="DUF614 FAMILY PROTEIN-RELATED"/>
    <property type="match status" value="1"/>
</dbReference>
<dbReference type="AlphaFoldDB" id="A0A8J1UWC3"/>
<protein>
    <submittedName>
        <fullName evidence="3">Uncharacterized protein</fullName>
    </submittedName>
</protein>
<reference evidence="3" key="1">
    <citation type="submission" date="2022-03" db="EMBL/GenBank/DDBJ databases">
        <authorList>
            <person name="Martin C."/>
        </authorList>
    </citation>
    <scope>NUCLEOTIDE SEQUENCE</scope>
</reference>
<dbReference type="OrthoDB" id="1045822at2759"/>
<dbReference type="Pfam" id="PF04749">
    <property type="entry name" value="PLAC8"/>
    <property type="match status" value="1"/>
</dbReference>
<dbReference type="EMBL" id="CAIIXF020000012">
    <property type="protein sequence ID" value="CAH1800612.1"/>
    <property type="molecule type" value="Genomic_DNA"/>
</dbReference>
<feature type="region of interest" description="Disordered" evidence="2">
    <location>
        <begin position="1"/>
        <end position="61"/>
    </location>
</feature>
<dbReference type="Proteomes" id="UP000749559">
    <property type="component" value="Unassembled WGS sequence"/>
</dbReference>
<evidence type="ECO:0000313" key="4">
    <source>
        <dbReference type="Proteomes" id="UP000749559"/>
    </source>
</evidence>
<accession>A0A8J1UWC3</accession>
<evidence type="ECO:0000256" key="2">
    <source>
        <dbReference type="SAM" id="MobiDB-lite"/>
    </source>
</evidence>
<dbReference type="NCBIfam" id="TIGR01571">
    <property type="entry name" value="A_thal_Cys_rich"/>
    <property type="match status" value="1"/>
</dbReference>
<name>A0A8J1UWC3_OWEFU</name>